<accession>A0A120CT69</accession>
<organism evidence="3 4">
    <name type="scientific">Hyphomicrobium sulfonivorans</name>
    <dbReference type="NCBI Taxonomy" id="121290"/>
    <lineage>
        <taxon>Bacteria</taxon>
        <taxon>Pseudomonadati</taxon>
        <taxon>Pseudomonadota</taxon>
        <taxon>Alphaproteobacteria</taxon>
        <taxon>Hyphomicrobiales</taxon>
        <taxon>Hyphomicrobiaceae</taxon>
        <taxon>Hyphomicrobium</taxon>
    </lineage>
</organism>
<keyword evidence="4" id="KW-1185">Reference proteome</keyword>
<dbReference type="SUPFAM" id="SSF53335">
    <property type="entry name" value="S-adenosyl-L-methionine-dependent methyltransferases"/>
    <property type="match status" value="1"/>
</dbReference>
<evidence type="ECO:0008006" key="5">
    <source>
        <dbReference type="Google" id="ProtNLM"/>
    </source>
</evidence>
<sequence>MSDSPTNGERAPIIATPLAQKLAARIRQHGPLPIDAYVEACLQDPEHGYYRKQTAIGGGGDFITAPEISQIFGELLGLWCALVWQSMGGPDRLRLIELGPGRGTLMADALRASRVVPAFHAALTVELVESNRVLVEAQRKALASCGVPVEWHDTVSPSATPTIVLANEFLDALALRQWIWRESGWHERAVGLDDAGALAFVEIPAADDREPAIPASLTNPHNGCIFESRADVFATLAAELKTSGQPFAGLFIDYGHGEPAFGDTLQALHAHAYADPLRAPGEDDLSALVDFAAFGDAARHAGFAVDGPVTQAELLGRLGIIERASRLMSANPVKAASIEAGIARLLAPVGMGTRFLALGIRSVDLSALPALEPVEMRPPRS</sequence>
<evidence type="ECO:0000256" key="2">
    <source>
        <dbReference type="ARBA" id="ARBA00022679"/>
    </source>
</evidence>
<proteinExistence type="predicted"/>
<dbReference type="InterPro" id="IPR038375">
    <property type="entry name" value="NDUFAF7_sf"/>
</dbReference>
<dbReference type="Proteomes" id="UP000059074">
    <property type="component" value="Unassembled WGS sequence"/>
</dbReference>
<dbReference type="Gene3D" id="3.40.50.12710">
    <property type="match status" value="1"/>
</dbReference>
<dbReference type="STRING" id="121290.APY04_3461"/>
<keyword evidence="2" id="KW-0808">Transferase</keyword>
<dbReference type="GO" id="GO:0032259">
    <property type="term" value="P:methylation"/>
    <property type="evidence" value="ECO:0007669"/>
    <property type="project" value="UniProtKB-KW"/>
</dbReference>
<comment type="caution">
    <text evidence="3">The sequence shown here is derived from an EMBL/GenBank/DDBJ whole genome shotgun (WGS) entry which is preliminary data.</text>
</comment>
<dbReference type="PANTHER" id="PTHR12049">
    <property type="entry name" value="PROTEIN ARGININE METHYLTRANSFERASE NDUFAF7, MITOCHONDRIAL"/>
    <property type="match status" value="1"/>
</dbReference>
<dbReference type="EMBL" id="LMTR01000094">
    <property type="protein sequence ID" value="KWT64197.1"/>
    <property type="molecule type" value="Genomic_DNA"/>
</dbReference>
<dbReference type="PANTHER" id="PTHR12049:SF7">
    <property type="entry name" value="PROTEIN ARGININE METHYLTRANSFERASE NDUFAF7, MITOCHONDRIAL"/>
    <property type="match status" value="1"/>
</dbReference>
<dbReference type="Pfam" id="PF02636">
    <property type="entry name" value="Methyltransf_28"/>
    <property type="match status" value="1"/>
</dbReference>
<dbReference type="PATRIC" id="fig|121290.4.peg.1821"/>
<gene>
    <name evidence="3" type="ORF">APY04_3461</name>
</gene>
<dbReference type="RefSeq" id="WP_245281985.1">
    <property type="nucleotide sequence ID" value="NZ_LMTR01000094.1"/>
</dbReference>
<keyword evidence="1" id="KW-0489">Methyltransferase</keyword>
<evidence type="ECO:0000313" key="3">
    <source>
        <dbReference type="EMBL" id="KWT64197.1"/>
    </source>
</evidence>
<reference evidence="3 4" key="1">
    <citation type="submission" date="2015-10" db="EMBL/GenBank/DDBJ databases">
        <title>Transcriptomic analysis of a linuron degrading triple-species bacterial consortium.</title>
        <authorList>
            <person name="Albers P."/>
        </authorList>
    </citation>
    <scope>NUCLEOTIDE SEQUENCE [LARGE SCALE GENOMIC DNA]</scope>
    <source>
        <strain evidence="3 4">WDL6</strain>
    </source>
</reference>
<evidence type="ECO:0000313" key="4">
    <source>
        <dbReference type="Proteomes" id="UP000059074"/>
    </source>
</evidence>
<dbReference type="InterPro" id="IPR003788">
    <property type="entry name" value="NDUFAF7"/>
</dbReference>
<name>A0A120CT69_HYPSL</name>
<dbReference type="InterPro" id="IPR029063">
    <property type="entry name" value="SAM-dependent_MTases_sf"/>
</dbReference>
<dbReference type="AlphaFoldDB" id="A0A120CT69"/>
<protein>
    <recommendedName>
        <fullName evidence="5">SAM-dependent methyltransferase, MidA</fullName>
    </recommendedName>
</protein>
<dbReference type="GO" id="GO:0035243">
    <property type="term" value="F:protein-arginine omega-N symmetric methyltransferase activity"/>
    <property type="evidence" value="ECO:0007669"/>
    <property type="project" value="TreeGrafter"/>
</dbReference>
<evidence type="ECO:0000256" key="1">
    <source>
        <dbReference type="ARBA" id="ARBA00022603"/>
    </source>
</evidence>